<feature type="region of interest" description="Disordered" evidence="2">
    <location>
        <begin position="721"/>
        <end position="755"/>
    </location>
</feature>
<dbReference type="CDD" id="cd00821">
    <property type="entry name" value="PH"/>
    <property type="match status" value="1"/>
</dbReference>
<keyword evidence="6" id="KW-1185">Reference proteome</keyword>
<dbReference type="PROSITE" id="PS50003">
    <property type="entry name" value="PH_DOMAIN"/>
    <property type="match status" value="1"/>
</dbReference>
<dbReference type="InterPro" id="IPR011989">
    <property type="entry name" value="ARM-like"/>
</dbReference>
<dbReference type="SUPFAM" id="SSF101447">
    <property type="entry name" value="Formin homology 2 domain (FH2 domain)"/>
    <property type="match status" value="1"/>
</dbReference>
<dbReference type="PROSITE" id="PS51444">
    <property type="entry name" value="FH2"/>
    <property type="match status" value="1"/>
</dbReference>
<dbReference type="InterPro" id="IPR016024">
    <property type="entry name" value="ARM-type_fold"/>
</dbReference>
<evidence type="ECO:0000313" key="6">
    <source>
        <dbReference type="Proteomes" id="UP000002729"/>
    </source>
</evidence>
<dbReference type="InterPro" id="IPR042201">
    <property type="entry name" value="FH2_Formin_sf"/>
</dbReference>
<dbReference type="GeneID" id="20223706"/>
<evidence type="ECO:0000256" key="2">
    <source>
        <dbReference type="SAM" id="MobiDB-lite"/>
    </source>
</evidence>
<proteinExistence type="predicted"/>
<dbReference type="GO" id="GO:0005884">
    <property type="term" value="C:actin filament"/>
    <property type="evidence" value="ECO:0007669"/>
    <property type="project" value="TreeGrafter"/>
</dbReference>
<gene>
    <name evidence="5" type="ORF">AURANDRAFT_62039</name>
</gene>
<dbReference type="GO" id="GO:0030041">
    <property type="term" value="P:actin filament polymerization"/>
    <property type="evidence" value="ECO:0007669"/>
    <property type="project" value="TreeGrafter"/>
</dbReference>
<feature type="compositionally biased region" description="Pro residues" evidence="2">
    <location>
        <begin position="648"/>
        <end position="657"/>
    </location>
</feature>
<feature type="compositionally biased region" description="Polar residues" evidence="2">
    <location>
        <begin position="38"/>
        <end position="50"/>
    </location>
</feature>
<feature type="domain" description="FH2" evidence="4">
    <location>
        <begin position="718"/>
        <end position="1153"/>
    </location>
</feature>
<evidence type="ECO:0000313" key="5">
    <source>
        <dbReference type="EMBL" id="EGB11128.1"/>
    </source>
</evidence>
<dbReference type="RefSeq" id="XP_009034675.1">
    <property type="nucleotide sequence ID" value="XM_009036427.1"/>
</dbReference>
<dbReference type="InterPro" id="IPR001849">
    <property type="entry name" value="PH_domain"/>
</dbReference>
<dbReference type="PROSITE" id="PS50176">
    <property type="entry name" value="ARM_REPEAT"/>
    <property type="match status" value="1"/>
</dbReference>
<dbReference type="AlphaFoldDB" id="F0Y258"/>
<organism evidence="6">
    <name type="scientific">Aureococcus anophagefferens</name>
    <name type="common">Harmful bloom alga</name>
    <dbReference type="NCBI Taxonomy" id="44056"/>
    <lineage>
        <taxon>Eukaryota</taxon>
        <taxon>Sar</taxon>
        <taxon>Stramenopiles</taxon>
        <taxon>Ochrophyta</taxon>
        <taxon>Pelagophyceae</taxon>
        <taxon>Pelagomonadales</taxon>
        <taxon>Pelagomonadaceae</taxon>
        <taxon>Aureococcus</taxon>
    </lineage>
</organism>
<sequence>MDPKTTRAPPRRRTRADARAAGEAEALPEPAGDGDDQPVSSLSSAASTPTGRRPSPDARSTPPGRPAASEAATLGGSLALWRALDGAMERGERGDGAAPPAKRARVTLTPSKPDEAESSLSSLASHVAANSLASAGTRDAARALADLDAPAPENAAALLAPLLADPARARGAVAAARALAEGSPTRTAADAEAARAALAPTIPALVRLLGHDDADVLEHAAGCLAAVARGSDARRDAAKDAGAGYLEKRIQRPFGIVVWQKRHVMLTPSEIVVRNPQKKDETKRYLYESVVLAPFSAAPKGRVAFALLDAEEQETKLTLAAETKFEHGRWIRAVAEAQEAVSAEARKRKARRRRTAAFCDAPAAPAAAKPLRRASDVAPKAARSPLAPAASRAVNAPAPAAAAKPGPAPEGPSAVAALFAARAAPKPAAPEGPSAVAALFAARAAPKPAAPAAGGVAALFAARAAAAAPPAAGGVAALFAARAAPPAPPARPYERVEVEFVRGPLGLMFDDLAGSSNRAVITGTTETGEHFASLKVGDEIVGVAGESFFEHEADVEAGGEGLFTQDDVYDMLAEAVERGEYPFKVQVRRRAAAPKADTGFDEEKLAQYEKMVRMGCPAGGAMIKARTDGVDAAHLAELERRFAAAGNAPPPPPPPPAAAAAAEADPDVDASRVEYYRRMRKNGVDPEAVMHKASHEKMSAATLAAVAKALGVAAPARAEVRDAPASTTKGVHWESVTSPTAKSRQGSLWGRTSGRRNRESLGCRAELLFTENETASKLLEEMFTTTPAKAPKKGGATPAKTPDAQKTVEALDHQEALNVSIALAGVRGAKPWPPSGADDEAALLRSLVAVGVDGDRVTADGVRALVVALPSEDACAKAWAAAAAAARDGSKPPKLSRPSAFALAVHAWGRANVERYLGAAATCADAPGELAAAAAAAATCADACAALREDKQLRASLHSALALGNRLNRGTRRGNAAAVSLVQLERLDHTRGAGGRTPFDLLAVVLEGDASERGADGALDAAAIDAALRAIVPALAQPEKTFDVVRAAEKTLRELKHFAGACEADERLGPRGGSDADDLAVAAFARRMEAATAPADAALAKAKAAVARLRDEQGLLRDYVDEKDLPIPVILEAVAAFATKLVKARERAVDART</sequence>
<feature type="region of interest" description="Disordered" evidence="2">
    <location>
        <begin position="1"/>
        <end position="75"/>
    </location>
</feature>
<evidence type="ECO:0000259" key="4">
    <source>
        <dbReference type="PROSITE" id="PS51444"/>
    </source>
</evidence>
<dbReference type="Gene3D" id="1.20.58.2220">
    <property type="entry name" value="Formin, FH2 domain"/>
    <property type="match status" value="1"/>
</dbReference>
<feature type="region of interest" description="Disordered" evidence="2">
    <location>
        <begin position="644"/>
        <end position="665"/>
    </location>
</feature>
<reference evidence="5 6" key="1">
    <citation type="journal article" date="2011" name="Proc. Natl. Acad. Sci. U.S.A.">
        <title>Niche of harmful alga Aureococcus anophagefferens revealed through ecogenomics.</title>
        <authorList>
            <person name="Gobler C.J."/>
            <person name="Berry D.L."/>
            <person name="Dyhrman S.T."/>
            <person name="Wilhelm S.W."/>
            <person name="Salamov A."/>
            <person name="Lobanov A.V."/>
            <person name="Zhang Y."/>
            <person name="Collier J.L."/>
            <person name="Wurch L.L."/>
            <person name="Kustka A.B."/>
            <person name="Dill B.D."/>
            <person name="Shah M."/>
            <person name="VerBerkmoes N.C."/>
            <person name="Kuo A."/>
            <person name="Terry A."/>
            <person name="Pangilinan J."/>
            <person name="Lindquist E.A."/>
            <person name="Lucas S."/>
            <person name="Paulsen I.T."/>
            <person name="Hattenrath-Lehmann T.K."/>
            <person name="Talmage S.C."/>
            <person name="Walker E.A."/>
            <person name="Koch F."/>
            <person name="Burson A.M."/>
            <person name="Marcoval M.A."/>
            <person name="Tang Y.Z."/>
            <person name="Lecleir G.R."/>
            <person name="Coyne K.J."/>
            <person name="Berg G.M."/>
            <person name="Bertrand E.M."/>
            <person name="Saito M.A."/>
            <person name="Gladyshev V.N."/>
            <person name="Grigoriev I.V."/>
        </authorList>
    </citation>
    <scope>NUCLEOTIDE SEQUENCE [LARGE SCALE GENOMIC DNA]</scope>
    <source>
        <strain evidence="6">CCMP 1984</strain>
    </source>
</reference>
<accession>F0Y258</accession>
<dbReference type="OrthoDB" id="1668162at2759"/>
<dbReference type="EMBL" id="GL833123">
    <property type="protein sequence ID" value="EGB11128.1"/>
    <property type="molecule type" value="Genomic_DNA"/>
</dbReference>
<evidence type="ECO:0000259" key="3">
    <source>
        <dbReference type="PROSITE" id="PS50003"/>
    </source>
</evidence>
<dbReference type="Proteomes" id="UP000002729">
    <property type="component" value="Unassembled WGS sequence"/>
</dbReference>
<dbReference type="KEGG" id="aaf:AURANDRAFT_62039"/>
<dbReference type="InterPro" id="IPR015425">
    <property type="entry name" value="FH2_Formin"/>
</dbReference>
<dbReference type="Gene3D" id="1.25.10.10">
    <property type="entry name" value="Leucine-rich Repeat Variant"/>
    <property type="match status" value="1"/>
</dbReference>
<feature type="compositionally biased region" description="Low complexity" evidence="2">
    <location>
        <begin position="378"/>
        <end position="392"/>
    </location>
</feature>
<feature type="repeat" description="ARM" evidence="1">
    <location>
        <begin position="200"/>
        <end position="242"/>
    </location>
</feature>
<dbReference type="PANTHER" id="PTHR45691">
    <property type="entry name" value="PROTEIN DIAPHANOUS"/>
    <property type="match status" value="1"/>
</dbReference>
<feature type="compositionally biased region" description="Polar residues" evidence="2">
    <location>
        <begin position="725"/>
        <end position="746"/>
    </location>
</feature>
<name>F0Y258_AURAN</name>
<dbReference type="InParanoid" id="F0Y258"/>
<dbReference type="InterPro" id="IPR000225">
    <property type="entry name" value="Armadillo"/>
</dbReference>
<feature type="domain" description="PH" evidence="3">
    <location>
        <begin position="239"/>
        <end position="339"/>
    </location>
</feature>
<evidence type="ECO:0008006" key="7">
    <source>
        <dbReference type="Google" id="ProtNLM"/>
    </source>
</evidence>
<evidence type="ECO:0000256" key="1">
    <source>
        <dbReference type="PROSITE-ProRule" id="PRU00259"/>
    </source>
</evidence>
<dbReference type="PANTHER" id="PTHR45691:SF6">
    <property type="entry name" value="PROTEIN DIAPHANOUS"/>
    <property type="match status" value="1"/>
</dbReference>
<feature type="region of interest" description="Disordered" evidence="2">
    <location>
        <begin position="370"/>
        <end position="392"/>
    </location>
</feature>
<dbReference type="Pfam" id="PF02181">
    <property type="entry name" value="FH2"/>
    <property type="match status" value="1"/>
</dbReference>
<feature type="region of interest" description="Disordered" evidence="2">
    <location>
        <begin position="89"/>
        <end position="122"/>
    </location>
</feature>
<dbReference type="SUPFAM" id="SSF48371">
    <property type="entry name" value="ARM repeat"/>
    <property type="match status" value="1"/>
</dbReference>
<protein>
    <recommendedName>
        <fullName evidence="7">FH2 domain-containing protein</fullName>
    </recommendedName>
</protein>
<dbReference type="InterPro" id="IPR051412">
    <property type="entry name" value="Formin_Homology_Diaphanous_sf"/>
</dbReference>